<dbReference type="PROSITE" id="PS51257">
    <property type="entry name" value="PROKAR_LIPOPROTEIN"/>
    <property type="match status" value="1"/>
</dbReference>
<protein>
    <recommendedName>
        <fullName evidence="5">Carboxypeptidase regulatory-like domain-containing protein</fullName>
    </recommendedName>
</protein>
<evidence type="ECO:0000313" key="4">
    <source>
        <dbReference type="Proteomes" id="UP000187735"/>
    </source>
</evidence>
<evidence type="ECO:0008006" key="5">
    <source>
        <dbReference type="Google" id="ProtNLM"/>
    </source>
</evidence>
<sequence length="156" mass="15614">MLYYRTVLIASTLLATSVIGCGGGDDGMKEKTVTLTGTVLVDGQPRGNASISFVPKAADGGARTAYAKTESDGSFSATTYVTGDGIIPGSYTISLGSEADGASTDPSAMMAAAQGAAINSSEITVPPEGLTDVEIKLTSSGSGSQKKEPGRALLGQ</sequence>
<feature type="chain" id="PRO_5012794919" description="Carboxypeptidase regulatory-like domain-containing protein" evidence="2">
    <location>
        <begin position="21"/>
        <end position="156"/>
    </location>
</feature>
<feature type="region of interest" description="Disordered" evidence="1">
    <location>
        <begin position="137"/>
        <end position="156"/>
    </location>
</feature>
<dbReference type="AlphaFoldDB" id="A0A1P8W9Z6"/>
<organism evidence="3 4">
    <name type="scientific">Fuerstiella marisgermanici</name>
    <dbReference type="NCBI Taxonomy" id="1891926"/>
    <lineage>
        <taxon>Bacteria</taxon>
        <taxon>Pseudomonadati</taxon>
        <taxon>Planctomycetota</taxon>
        <taxon>Planctomycetia</taxon>
        <taxon>Planctomycetales</taxon>
        <taxon>Planctomycetaceae</taxon>
        <taxon>Fuerstiella</taxon>
    </lineage>
</organism>
<keyword evidence="2" id="KW-0732">Signal</keyword>
<dbReference type="KEGG" id="fmr:Fuma_00456"/>
<gene>
    <name evidence="3" type="ORF">Fuma_00456</name>
</gene>
<proteinExistence type="predicted"/>
<evidence type="ECO:0000256" key="1">
    <source>
        <dbReference type="SAM" id="MobiDB-lite"/>
    </source>
</evidence>
<evidence type="ECO:0000256" key="2">
    <source>
        <dbReference type="SAM" id="SignalP"/>
    </source>
</evidence>
<keyword evidence="4" id="KW-1185">Reference proteome</keyword>
<evidence type="ECO:0000313" key="3">
    <source>
        <dbReference type="EMBL" id="APZ90872.1"/>
    </source>
</evidence>
<dbReference type="EMBL" id="CP017641">
    <property type="protein sequence ID" value="APZ90872.1"/>
    <property type="molecule type" value="Genomic_DNA"/>
</dbReference>
<accession>A0A1P8W9Z6</accession>
<reference evidence="3 4" key="1">
    <citation type="journal article" date="2016" name="Front. Microbiol.">
        <title>Fuerstia marisgermanicae gen. nov., sp. nov., an Unusual Member of the Phylum Planctomycetes from the German Wadden Sea.</title>
        <authorList>
            <person name="Kohn T."/>
            <person name="Heuer A."/>
            <person name="Jogler M."/>
            <person name="Vollmers J."/>
            <person name="Boedeker C."/>
            <person name="Bunk B."/>
            <person name="Rast P."/>
            <person name="Borchert D."/>
            <person name="Glockner I."/>
            <person name="Freese H.M."/>
            <person name="Klenk H.P."/>
            <person name="Overmann J."/>
            <person name="Kaster A.K."/>
            <person name="Rohde M."/>
            <person name="Wiegand S."/>
            <person name="Jogler C."/>
        </authorList>
    </citation>
    <scope>NUCLEOTIDE SEQUENCE [LARGE SCALE GENOMIC DNA]</scope>
    <source>
        <strain evidence="3 4">NH11</strain>
    </source>
</reference>
<dbReference type="Proteomes" id="UP000187735">
    <property type="component" value="Chromosome"/>
</dbReference>
<feature type="signal peptide" evidence="2">
    <location>
        <begin position="1"/>
        <end position="20"/>
    </location>
</feature>
<name>A0A1P8W9Z6_9PLAN</name>